<evidence type="ECO:0000313" key="3">
    <source>
        <dbReference type="Proteomes" id="UP001285636"/>
    </source>
</evidence>
<comment type="caution">
    <text evidence="2">The sequence shown here is derived from an EMBL/GenBank/DDBJ whole genome shotgun (WGS) entry which is preliminary data.</text>
</comment>
<dbReference type="RefSeq" id="WP_323468422.1">
    <property type="nucleotide sequence ID" value="NZ_JAWJAY010001616.1"/>
</dbReference>
<proteinExistence type="predicted"/>
<evidence type="ECO:0000256" key="1">
    <source>
        <dbReference type="SAM" id="MobiDB-lite"/>
    </source>
</evidence>
<protein>
    <submittedName>
        <fullName evidence="2">Uncharacterized protein</fullName>
    </submittedName>
</protein>
<dbReference type="EMBL" id="JAWJAY010001616">
    <property type="protein sequence ID" value="MDV2888539.1"/>
    <property type="molecule type" value="Genomic_DNA"/>
</dbReference>
<feature type="non-terminal residue" evidence="2">
    <location>
        <position position="62"/>
    </location>
</feature>
<feature type="compositionally biased region" description="Acidic residues" evidence="1">
    <location>
        <begin position="41"/>
        <end position="50"/>
    </location>
</feature>
<organism evidence="2 3">
    <name type="scientific">Alkalihalophilus pseudofirmus</name>
    <name type="common">Bacillus pseudofirmus</name>
    <dbReference type="NCBI Taxonomy" id="79885"/>
    <lineage>
        <taxon>Bacteria</taxon>
        <taxon>Bacillati</taxon>
        <taxon>Bacillota</taxon>
        <taxon>Bacilli</taxon>
        <taxon>Bacillales</taxon>
        <taxon>Bacillaceae</taxon>
        <taxon>Alkalihalophilus</taxon>
    </lineage>
</organism>
<accession>A0AAJ2U4J5</accession>
<name>A0AAJ2U4J5_ALKPS</name>
<gene>
    <name evidence="2" type="ORF">RYX45_25590</name>
</gene>
<dbReference type="AlphaFoldDB" id="A0AAJ2U4J5"/>
<sequence>MKEKEPEMIRQAREEVHEMLHGVKVCFPTPISIAPPADIIDEDAEEDHEEEGLIQRERRKVV</sequence>
<feature type="region of interest" description="Disordered" evidence="1">
    <location>
        <begin position="41"/>
        <end position="62"/>
    </location>
</feature>
<evidence type="ECO:0000313" key="2">
    <source>
        <dbReference type="EMBL" id="MDV2888539.1"/>
    </source>
</evidence>
<reference evidence="2" key="1">
    <citation type="submission" date="2023-10" db="EMBL/GenBank/DDBJ databases">
        <title>Screening of Alkalihalophilus pseudofirmusBZ-TG-HK211 and Its Alleviation of Salt Stress on Rapeseed Growth.</title>
        <authorList>
            <person name="Zhao B."/>
            <person name="Guo T."/>
        </authorList>
    </citation>
    <scope>NUCLEOTIDE SEQUENCE</scope>
    <source>
        <strain evidence="2">BZ-TG-HK211</strain>
    </source>
</reference>
<dbReference type="Proteomes" id="UP001285636">
    <property type="component" value="Unassembled WGS sequence"/>
</dbReference>